<sequence length="45" mass="4947">MNEHEKSDPNIVAMKPTNKAGRLVAESVEPRAGTEGNADQQRTLR</sequence>
<accession>A0A2N3PXA7</accession>
<dbReference type="AlphaFoldDB" id="A0A2N3PXA7"/>
<feature type="non-terminal residue" evidence="2">
    <location>
        <position position="45"/>
    </location>
</feature>
<reference evidence="3" key="1">
    <citation type="submission" date="2017-12" db="EMBL/GenBank/DDBJ databases">
        <title>Draft genome sequence of Telmatospirillum siberiense 26-4b1T, an acidotolerant peatland alphaproteobacterium potentially involved in sulfur cycling.</title>
        <authorList>
            <person name="Hausmann B."/>
            <person name="Pjevac P."/>
            <person name="Schreck K."/>
            <person name="Herbold C.W."/>
            <person name="Daims H."/>
            <person name="Wagner M."/>
            <person name="Pester M."/>
            <person name="Loy A."/>
        </authorList>
    </citation>
    <scope>NUCLEOTIDE SEQUENCE [LARGE SCALE GENOMIC DNA]</scope>
    <source>
        <strain evidence="3">26-4b1</strain>
    </source>
</reference>
<gene>
    <name evidence="2" type="ORF">CWS72_07445</name>
</gene>
<evidence type="ECO:0000313" key="2">
    <source>
        <dbReference type="EMBL" id="PKU25040.1"/>
    </source>
</evidence>
<comment type="caution">
    <text evidence="2">The sequence shown here is derived from an EMBL/GenBank/DDBJ whole genome shotgun (WGS) entry which is preliminary data.</text>
</comment>
<dbReference type="EMBL" id="PIUM01000006">
    <property type="protein sequence ID" value="PKU25040.1"/>
    <property type="molecule type" value="Genomic_DNA"/>
</dbReference>
<feature type="region of interest" description="Disordered" evidence="1">
    <location>
        <begin position="1"/>
        <end position="45"/>
    </location>
</feature>
<organism evidence="2 3">
    <name type="scientific">Telmatospirillum siberiense</name>
    <dbReference type="NCBI Taxonomy" id="382514"/>
    <lineage>
        <taxon>Bacteria</taxon>
        <taxon>Pseudomonadati</taxon>
        <taxon>Pseudomonadota</taxon>
        <taxon>Alphaproteobacteria</taxon>
        <taxon>Rhodospirillales</taxon>
        <taxon>Rhodospirillaceae</taxon>
        <taxon>Telmatospirillum</taxon>
    </lineage>
</organism>
<dbReference type="Proteomes" id="UP000233293">
    <property type="component" value="Unassembled WGS sequence"/>
</dbReference>
<proteinExistence type="predicted"/>
<evidence type="ECO:0000256" key="1">
    <source>
        <dbReference type="SAM" id="MobiDB-lite"/>
    </source>
</evidence>
<protein>
    <submittedName>
        <fullName evidence="2">Maturase</fullName>
    </submittedName>
</protein>
<evidence type="ECO:0000313" key="3">
    <source>
        <dbReference type="Proteomes" id="UP000233293"/>
    </source>
</evidence>
<name>A0A2N3PXA7_9PROT</name>
<keyword evidence="3" id="KW-1185">Reference proteome</keyword>